<reference evidence="2 3" key="1">
    <citation type="submission" date="2019-07" db="EMBL/GenBank/DDBJ databases">
        <title>Whole genome shotgun sequence of Actinotalea fermentans NBRC 105374.</title>
        <authorList>
            <person name="Hosoyama A."/>
            <person name="Uohara A."/>
            <person name="Ohji S."/>
            <person name="Ichikawa N."/>
        </authorList>
    </citation>
    <scope>NUCLEOTIDE SEQUENCE [LARGE SCALE GENOMIC DNA]</scope>
    <source>
        <strain evidence="2 3">NBRC 105374</strain>
    </source>
</reference>
<feature type="chain" id="PRO_5038743821" description="Lipoprotein" evidence="1">
    <location>
        <begin position="38"/>
        <end position="202"/>
    </location>
</feature>
<sequence length="202" mass="20137">MASWAAGAARRAGRGATVARARSTVVTLLVLACAACAGGNDPTDAGADAGADAAAAEDLTTLSAPETPEPTATSPEPLVTAEPDEYSEVGDLVEGFPIELLPVPGDAVILVTSAVPVGNADVQEVSLNLRTAATAAELLELYRGALTAAGFSEVTGETADSDLAAQVTFVRSGGDEVVSIGVLDVDGARTVTIGGRVRTSES</sequence>
<name>A0A511YU20_9CELL</name>
<protein>
    <recommendedName>
        <fullName evidence="4">Lipoprotein</fullName>
    </recommendedName>
</protein>
<dbReference type="Proteomes" id="UP000321484">
    <property type="component" value="Unassembled WGS sequence"/>
</dbReference>
<dbReference type="RefSeq" id="WP_052114002.1">
    <property type="nucleotide sequence ID" value="NZ_BJYK01000001.1"/>
</dbReference>
<dbReference type="EMBL" id="BJYK01000001">
    <property type="protein sequence ID" value="GEN78698.1"/>
    <property type="molecule type" value="Genomic_DNA"/>
</dbReference>
<evidence type="ECO:0000313" key="3">
    <source>
        <dbReference type="Proteomes" id="UP000321484"/>
    </source>
</evidence>
<keyword evidence="3" id="KW-1185">Reference proteome</keyword>
<gene>
    <name evidence="2" type="ORF">AFE02nite_04320</name>
</gene>
<accession>A0A511YU20</accession>
<organism evidence="2 3">
    <name type="scientific">Actinotalea fermentans</name>
    <dbReference type="NCBI Taxonomy" id="43671"/>
    <lineage>
        <taxon>Bacteria</taxon>
        <taxon>Bacillati</taxon>
        <taxon>Actinomycetota</taxon>
        <taxon>Actinomycetes</taxon>
        <taxon>Micrococcales</taxon>
        <taxon>Cellulomonadaceae</taxon>
        <taxon>Actinotalea</taxon>
    </lineage>
</organism>
<dbReference type="OrthoDB" id="5145397at2"/>
<evidence type="ECO:0000256" key="1">
    <source>
        <dbReference type="SAM" id="SignalP"/>
    </source>
</evidence>
<evidence type="ECO:0000313" key="2">
    <source>
        <dbReference type="EMBL" id="GEN78698.1"/>
    </source>
</evidence>
<evidence type="ECO:0008006" key="4">
    <source>
        <dbReference type="Google" id="ProtNLM"/>
    </source>
</evidence>
<dbReference type="AlphaFoldDB" id="A0A511YU20"/>
<comment type="caution">
    <text evidence="2">The sequence shown here is derived from an EMBL/GenBank/DDBJ whole genome shotgun (WGS) entry which is preliminary data.</text>
</comment>
<proteinExistence type="predicted"/>
<keyword evidence="1" id="KW-0732">Signal</keyword>
<feature type="signal peptide" evidence="1">
    <location>
        <begin position="1"/>
        <end position="37"/>
    </location>
</feature>